<keyword evidence="2" id="KW-1185">Reference proteome</keyword>
<organism evidence="1 2">
    <name type="scientific">Loktanella fryxellensis</name>
    <dbReference type="NCBI Taxonomy" id="245187"/>
    <lineage>
        <taxon>Bacteria</taxon>
        <taxon>Pseudomonadati</taxon>
        <taxon>Pseudomonadota</taxon>
        <taxon>Alphaproteobacteria</taxon>
        <taxon>Rhodobacterales</taxon>
        <taxon>Roseobacteraceae</taxon>
        <taxon>Loktanella</taxon>
    </lineage>
</organism>
<gene>
    <name evidence="1" type="ORF">SAMN04488003_11185</name>
</gene>
<dbReference type="RefSeq" id="WP_089902625.1">
    <property type="nucleotide sequence ID" value="NZ_FOCI01000011.1"/>
</dbReference>
<sequence length="458" mass="48991">MTFDSTIAATRFGTGLSPVIEPPWDVDGMLVLLSGPDRAAERLPITGMAGTVPSMRDMQQATRARREAAGTPRQEVTTEALRGLNREANAVRGHNIRSTIARGVIAQDGLRERLTLFWADHFTVLAKNSAQRHMLTPFVSDAIRPHVTGRFGDMLKAVVMHPMMILYLDQSRSLGPNSPQGLQAGRGLNENLARELLELHLLGPQGGYGQADVTQMAELLTGLAYDADAGVIYRPRWAEPGAEVVMGRRYAAEAEIGTIHAALDDLALQPATARHIALKLAVHFVAETPDAALVDHIAGAYVASGGDLLAVAAALLEHPASWSHTRAKVRRPDLFVIAALRALGTRADALMALNTGGFGRLIDRPLAAMGQPIERPIGPDGWSEAAATWITPQNLAARITWALQRPGDVVDRLPDPRAFVVTAIGPDAPADLVFAAAAAEKQADGIALVLTSPAFQRI</sequence>
<dbReference type="AlphaFoldDB" id="A0A1H8ESB2"/>
<evidence type="ECO:0000313" key="2">
    <source>
        <dbReference type="Proteomes" id="UP000199585"/>
    </source>
</evidence>
<reference evidence="1 2" key="1">
    <citation type="submission" date="2016-10" db="EMBL/GenBank/DDBJ databases">
        <authorList>
            <person name="de Groot N.N."/>
        </authorList>
    </citation>
    <scope>NUCLEOTIDE SEQUENCE [LARGE SCALE GENOMIC DNA]</scope>
    <source>
        <strain evidence="1 2">DSM 16213</strain>
    </source>
</reference>
<accession>A0A1H8ESB2</accession>
<dbReference type="Proteomes" id="UP000199585">
    <property type="component" value="Unassembled WGS sequence"/>
</dbReference>
<evidence type="ECO:0000313" key="1">
    <source>
        <dbReference type="EMBL" id="SEN22383.1"/>
    </source>
</evidence>
<dbReference type="Pfam" id="PF08811">
    <property type="entry name" value="DUF1800"/>
    <property type="match status" value="1"/>
</dbReference>
<dbReference type="OrthoDB" id="9772295at2"/>
<protein>
    <submittedName>
        <fullName evidence="1">Uncharacterized conserved protein, DUF1800 family</fullName>
    </submittedName>
</protein>
<dbReference type="EMBL" id="FOCI01000011">
    <property type="protein sequence ID" value="SEN22383.1"/>
    <property type="molecule type" value="Genomic_DNA"/>
</dbReference>
<proteinExistence type="predicted"/>
<dbReference type="InterPro" id="IPR014917">
    <property type="entry name" value="DUF1800"/>
</dbReference>
<dbReference type="STRING" id="245187.SAMN04488003_11185"/>
<name>A0A1H8ESB2_9RHOB</name>